<dbReference type="InterPro" id="IPR017946">
    <property type="entry name" value="PLC-like_Pdiesterase_TIM-brl"/>
</dbReference>
<dbReference type="CDD" id="cd08586">
    <property type="entry name" value="PI-PLCc_BcPLC_like"/>
    <property type="match status" value="1"/>
</dbReference>
<dbReference type="PROSITE" id="PS50007">
    <property type="entry name" value="PIPLC_X_DOMAIN"/>
    <property type="match status" value="1"/>
</dbReference>
<dbReference type="SMART" id="SM00148">
    <property type="entry name" value="PLCXc"/>
    <property type="match status" value="1"/>
</dbReference>
<evidence type="ECO:0000256" key="5">
    <source>
        <dbReference type="ARBA" id="ARBA00030782"/>
    </source>
</evidence>
<evidence type="ECO:0000256" key="2">
    <source>
        <dbReference type="ARBA" id="ARBA00012581"/>
    </source>
</evidence>
<evidence type="ECO:0000256" key="4">
    <source>
        <dbReference type="ARBA" id="ARBA00030474"/>
    </source>
</evidence>
<proteinExistence type="predicted"/>
<name>A0A173ZM47_9ACTN</name>
<evidence type="ECO:0000259" key="8">
    <source>
        <dbReference type="SMART" id="SM00148"/>
    </source>
</evidence>
<protein>
    <recommendedName>
        <fullName evidence="3">1-phosphatidylinositol phosphodiesterase</fullName>
        <ecNumber evidence="2">4.6.1.13</ecNumber>
    </recommendedName>
    <alternativeName>
        <fullName evidence="4">Phosphatidylinositol diacylglycerol-lyase</fullName>
    </alternativeName>
    <alternativeName>
        <fullName evidence="5">Phosphatidylinositol-specific phospholipase C</fullName>
    </alternativeName>
</protein>
<dbReference type="GO" id="GO:0006629">
    <property type="term" value="P:lipid metabolic process"/>
    <property type="evidence" value="ECO:0007669"/>
    <property type="project" value="InterPro"/>
</dbReference>
<organism evidence="9 10">
    <name type="scientific">Collinsella aerofaciens</name>
    <dbReference type="NCBI Taxonomy" id="74426"/>
    <lineage>
        <taxon>Bacteria</taxon>
        <taxon>Bacillati</taxon>
        <taxon>Actinomycetota</taxon>
        <taxon>Coriobacteriia</taxon>
        <taxon>Coriobacteriales</taxon>
        <taxon>Coriobacteriaceae</taxon>
        <taxon>Collinsella</taxon>
    </lineage>
</organism>
<dbReference type="InterPro" id="IPR051057">
    <property type="entry name" value="PI-PLC_domain"/>
</dbReference>
<dbReference type="InterPro" id="IPR006311">
    <property type="entry name" value="TAT_signal"/>
</dbReference>
<evidence type="ECO:0000313" key="9">
    <source>
        <dbReference type="EMBL" id="CUN77117.1"/>
    </source>
</evidence>
<dbReference type="RefSeq" id="WP_055285751.1">
    <property type="nucleotide sequence ID" value="NZ_CYYP01000004.1"/>
</dbReference>
<sequence>MTEHHAISRRAFTLGLGLAALSPLASLPETAALGICPRAAFADDAATASVSLDNFVIRLRPAGYFRTASVNEDGNVIGNVCHLFNDGTSSKLILENVTTKNDDTNWYAIRTLLNFEEHKKTGYSIWSVDGDSDKDGKVIHVWSGEYDNKPSRAFAFERQSNGTYIIRDRTVEKETEKKDIKYLAIESNGEDQDNNKICHKSKSIPWELELIGYDMKKNDATVSSLDWITYSSYVDGPCWMKYVDDNKFLDELSIPGTHDSGTCSVDNDTEPQSSQVKCQQDYIPTQLLEGIRYFDIRLGKGDDPGIDHGIFYLLKKDGNYLHLSDVIGYFKTFLNENPSEALIMLASRGNDEATDESITTAFAKVMADNPNLFYTSSHVPTLGEVRGKIVLLRRFGLAGNSVSGHTWGLDLTQWDDKIKAHSGQSMCLVQDARGFEAIGETGNEEPYCTKVYAQDKYKLAGTDKLSWVDNALKETTGRTCNKVDIVDDAGAEVQVQERCWSINYTSCTGLSHGGNPFTSARVVNEHLYKSPYINPSGTEDTKSDYLKHIGIIASDFVDAALARSIYQRNYNYDTKHTQSASCCLPTRMRMTYGDSLSDATLQDGKTVGEGHFRLVDSSNVLNVAASGHAFTIEYVDVDALGNETVTGLQGSVPIDIDPRALTPHFEGLEGLKAGEDVRTKVAALLEGKLENDACTAQLEFVHDADGAPGTAMAEGEAFTAGTYWVRANGLLGDAAQNYKLANDGAASFTVAASSSAGGTGTDGGTGSNAGSADKNGKGNKGKNSGGKLADTGDGSGIAAGLAAAAVATTVAGAAMLANDRENAGDGSE</sequence>
<evidence type="ECO:0000256" key="7">
    <source>
        <dbReference type="SAM" id="SignalP"/>
    </source>
</evidence>
<keyword evidence="7" id="KW-0732">Signal</keyword>
<reference evidence="9 10" key="1">
    <citation type="submission" date="2015-09" db="EMBL/GenBank/DDBJ databases">
        <authorList>
            <consortium name="Pathogen Informatics"/>
        </authorList>
    </citation>
    <scope>NUCLEOTIDE SEQUENCE [LARGE SCALE GENOMIC DNA]</scope>
    <source>
        <strain evidence="9 10">2789STDY5608823</strain>
    </source>
</reference>
<gene>
    <name evidence="9" type="ORF">ERS852381_00651</name>
</gene>
<evidence type="ECO:0000313" key="10">
    <source>
        <dbReference type="Proteomes" id="UP000095468"/>
    </source>
</evidence>
<feature type="domain" description="Phosphatidylinositol-specific phospholipase C X" evidence="8">
    <location>
        <begin position="243"/>
        <end position="394"/>
    </location>
</feature>
<dbReference type="SUPFAM" id="SSF51695">
    <property type="entry name" value="PLC-like phosphodiesterases"/>
    <property type="match status" value="1"/>
</dbReference>
<dbReference type="InterPro" id="IPR000909">
    <property type="entry name" value="PLipase_C_PInositol-sp_X_dom"/>
</dbReference>
<feature type="signal peptide" evidence="7">
    <location>
        <begin position="1"/>
        <end position="31"/>
    </location>
</feature>
<accession>A0A173ZM47</accession>
<dbReference type="EMBL" id="CYYP01000004">
    <property type="protein sequence ID" value="CUN77117.1"/>
    <property type="molecule type" value="Genomic_DNA"/>
</dbReference>
<dbReference type="PANTHER" id="PTHR13593">
    <property type="match status" value="1"/>
</dbReference>
<dbReference type="GO" id="GO:0008081">
    <property type="term" value="F:phosphoric diester hydrolase activity"/>
    <property type="evidence" value="ECO:0007669"/>
    <property type="project" value="InterPro"/>
</dbReference>
<feature type="compositionally biased region" description="Gly residues" evidence="6">
    <location>
        <begin position="757"/>
        <end position="767"/>
    </location>
</feature>
<feature type="region of interest" description="Disordered" evidence="6">
    <location>
        <begin position="753"/>
        <end position="789"/>
    </location>
</feature>
<dbReference type="AlphaFoldDB" id="A0A173ZM47"/>
<feature type="chain" id="PRO_5039493410" description="1-phosphatidylinositol phosphodiesterase" evidence="7">
    <location>
        <begin position="32"/>
        <end position="828"/>
    </location>
</feature>
<dbReference type="PROSITE" id="PS51318">
    <property type="entry name" value="TAT"/>
    <property type="match status" value="1"/>
</dbReference>
<dbReference type="EC" id="4.6.1.13" evidence="2"/>
<evidence type="ECO:0000256" key="3">
    <source>
        <dbReference type="ARBA" id="ARBA00019758"/>
    </source>
</evidence>
<keyword evidence="9" id="KW-0456">Lyase</keyword>
<dbReference type="Pfam" id="PF00388">
    <property type="entry name" value="PI-PLC-X"/>
    <property type="match status" value="1"/>
</dbReference>
<dbReference type="GO" id="GO:0004436">
    <property type="term" value="F:phosphatidylinositol diacylglycerol-lyase activity"/>
    <property type="evidence" value="ECO:0007669"/>
    <property type="project" value="UniProtKB-EC"/>
</dbReference>
<comment type="catalytic activity">
    <reaction evidence="1">
        <text>a 1,2-diacyl-sn-glycero-3-phospho-(1D-myo-inositol) = 1D-myo-inositol 1,2-cyclic phosphate + a 1,2-diacyl-sn-glycerol</text>
        <dbReference type="Rhea" id="RHEA:17093"/>
        <dbReference type="ChEBI" id="CHEBI:17815"/>
        <dbReference type="ChEBI" id="CHEBI:57880"/>
        <dbReference type="ChEBI" id="CHEBI:58484"/>
        <dbReference type="EC" id="4.6.1.13"/>
    </reaction>
</comment>
<evidence type="ECO:0000256" key="1">
    <source>
        <dbReference type="ARBA" id="ARBA00001316"/>
    </source>
</evidence>
<dbReference type="PANTHER" id="PTHR13593:SF113">
    <property type="entry name" value="SI:DKEY-266F7.9"/>
    <property type="match status" value="1"/>
</dbReference>
<evidence type="ECO:0000256" key="6">
    <source>
        <dbReference type="SAM" id="MobiDB-lite"/>
    </source>
</evidence>
<dbReference type="Gene3D" id="3.20.20.190">
    <property type="entry name" value="Phosphatidylinositol (PI) phosphodiesterase"/>
    <property type="match status" value="1"/>
</dbReference>
<dbReference type="Proteomes" id="UP000095468">
    <property type="component" value="Unassembled WGS sequence"/>
</dbReference>